<organism evidence="1">
    <name type="scientific">Arundo donax</name>
    <name type="common">Giant reed</name>
    <name type="synonym">Donax arundinaceus</name>
    <dbReference type="NCBI Taxonomy" id="35708"/>
    <lineage>
        <taxon>Eukaryota</taxon>
        <taxon>Viridiplantae</taxon>
        <taxon>Streptophyta</taxon>
        <taxon>Embryophyta</taxon>
        <taxon>Tracheophyta</taxon>
        <taxon>Spermatophyta</taxon>
        <taxon>Magnoliopsida</taxon>
        <taxon>Liliopsida</taxon>
        <taxon>Poales</taxon>
        <taxon>Poaceae</taxon>
        <taxon>PACMAD clade</taxon>
        <taxon>Arundinoideae</taxon>
        <taxon>Arundineae</taxon>
        <taxon>Arundo</taxon>
    </lineage>
</organism>
<protein>
    <submittedName>
        <fullName evidence="1">Uncharacterized protein</fullName>
    </submittedName>
</protein>
<sequence>MYHHRFHLLQAPSCCSVVQQVASSLFRWCRRVWVYGDDAHRGSRFR</sequence>
<name>A0A0A9AUR2_ARUDO</name>
<reference evidence="1" key="2">
    <citation type="journal article" date="2015" name="Data Brief">
        <title>Shoot transcriptome of the giant reed, Arundo donax.</title>
        <authorList>
            <person name="Barrero R.A."/>
            <person name="Guerrero F.D."/>
            <person name="Moolhuijzen P."/>
            <person name="Goolsby J.A."/>
            <person name="Tidwell J."/>
            <person name="Bellgard S.E."/>
            <person name="Bellgard M.I."/>
        </authorList>
    </citation>
    <scope>NUCLEOTIDE SEQUENCE</scope>
    <source>
        <tissue evidence="1">Shoot tissue taken approximately 20 cm above the soil surface</tissue>
    </source>
</reference>
<dbReference type="EMBL" id="GBRH01245285">
    <property type="protein sequence ID" value="JAD52610.1"/>
    <property type="molecule type" value="Transcribed_RNA"/>
</dbReference>
<dbReference type="AlphaFoldDB" id="A0A0A9AUR2"/>
<reference evidence="1" key="1">
    <citation type="submission" date="2014-09" db="EMBL/GenBank/DDBJ databases">
        <authorList>
            <person name="Magalhaes I.L.F."/>
            <person name="Oliveira U."/>
            <person name="Santos F.R."/>
            <person name="Vidigal T.H.D.A."/>
            <person name="Brescovit A.D."/>
            <person name="Santos A.J."/>
        </authorList>
    </citation>
    <scope>NUCLEOTIDE SEQUENCE</scope>
    <source>
        <tissue evidence="1">Shoot tissue taken approximately 20 cm above the soil surface</tissue>
    </source>
</reference>
<accession>A0A0A9AUR2</accession>
<proteinExistence type="predicted"/>
<evidence type="ECO:0000313" key="1">
    <source>
        <dbReference type="EMBL" id="JAD52610.1"/>
    </source>
</evidence>